<accession>A0AAD4TNC5</accession>
<keyword evidence="5" id="KW-1185">Reference proteome</keyword>
<proteinExistence type="predicted"/>
<dbReference type="AlphaFoldDB" id="A0AAD4TNC5"/>
<dbReference type="PANTHER" id="PTHR31415">
    <property type="entry name" value="OS05G0367900 PROTEIN"/>
    <property type="match status" value="1"/>
</dbReference>
<evidence type="ECO:0000256" key="2">
    <source>
        <dbReference type="ARBA" id="ARBA00023136"/>
    </source>
</evidence>
<dbReference type="EMBL" id="JAJJMB010000133">
    <property type="protein sequence ID" value="KAI3963029.1"/>
    <property type="molecule type" value="Genomic_DNA"/>
</dbReference>
<dbReference type="PANTHER" id="PTHR31415:SF4">
    <property type="entry name" value="NDR1_HIN1-LIKE PROTEIN 3"/>
    <property type="match status" value="1"/>
</dbReference>
<protein>
    <recommendedName>
        <fullName evidence="6">Late embryogenesis abundant protein LEA-2 subgroup domain-containing protein</fullName>
    </recommendedName>
</protein>
<name>A0AAD4TNC5_9MAGN</name>
<dbReference type="GO" id="GO:0098542">
    <property type="term" value="P:defense response to other organism"/>
    <property type="evidence" value="ECO:0007669"/>
    <property type="project" value="InterPro"/>
</dbReference>
<gene>
    <name evidence="4" type="ORF">MKW98_028969</name>
</gene>
<reference evidence="4" key="1">
    <citation type="submission" date="2022-04" db="EMBL/GenBank/DDBJ databases">
        <title>A functionally conserved STORR gene fusion in Papaver species that diverged 16.8 million years ago.</title>
        <authorList>
            <person name="Catania T."/>
        </authorList>
    </citation>
    <scope>NUCLEOTIDE SEQUENCE</scope>
    <source>
        <strain evidence="4">S-188037</strain>
    </source>
</reference>
<evidence type="ECO:0000256" key="3">
    <source>
        <dbReference type="SAM" id="Phobius"/>
    </source>
</evidence>
<dbReference type="GO" id="GO:0005886">
    <property type="term" value="C:plasma membrane"/>
    <property type="evidence" value="ECO:0007669"/>
    <property type="project" value="TreeGrafter"/>
</dbReference>
<comment type="caution">
    <text evidence="4">The sequence shown here is derived from an EMBL/GenBank/DDBJ whole genome shotgun (WGS) entry which is preliminary data.</text>
</comment>
<evidence type="ECO:0000313" key="4">
    <source>
        <dbReference type="EMBL" id="KAI3963029.1"/>
    </source>
</evidence>
<feature type="transmembrane region" description="Helical" evidence="3">
    <location>
        <begin position="16"/>
        <end position="40"/>
    </location>
</feature>
<keyword evidence="3" id="KW-1133">Transmembrane helix</keyword>
<dbReference type="GO" id="GO:0009506">
    <property type="term" value="C:plasmodesma"/>
    <property type="evidence" value="ECO:0007669"/>
    <property type="project" value="TreeGrafter"/>
</dbReference>
<dbReference type="InterPro" id="IPR044839">
    <property type="entry name" value="NDR1-like"/>
</dbReference>
<dbReference type="Proteomes" id="UP001202328">
    <property type="component" value="Unassembled WGS sequence"/>
</dbReference>
<organism evidence="4 5">
    <name type="scientific">Papaver atlanticum</name>
    <dbReference type="NCBI Taxonomy" id="357466"/>
    <lineage>
        <taxon>Eukaryota</taxon>
        <taxon>Viridiplantae</taxon>
        <taxon>Streptophyta</taxon>
        <taxon>Embryophyta</taxon>
        <taxon>Tracheophyta</taxon>
        <taxon>Spermatophyta</taxon>
        <taxon>Magnoliopsida</taxon>
        <taxon>Ranunculales</taxon>
        <taxon>Papaveraceae</taxon>
        <taxon>Papaveroideae</taxon>
        <taxon>Papaver</taxon>
    </lineage>
</organism>
<evidence type="ECO:0000313" key="5">
    <source>
        <dbReference type="Proteomes" id="UP001202328"/>
    </source>
</evidence>
<keyword evidence="2 3" id="KW-0472">Membrane</keyword>
<comment type="subcellular location">
    <subcellularLocation>
        <location evidence="1">Membrane</location>
    </subcellularLocation>
</comment>
<evidence type="ECO:0000256" key="1">
    <source>
        <dbReference type="ARBA" id="ARBA00004370"/>
    </source>
</evidence>
<sequence>MFPYQDDGDWCHDHCCLAICLVAFGFLILAGAIVCITLFLNHIPYSHMKFYVNGASLTEFYLTDDNILHYNLAVNISVRNSNKVIRISYHRIRSNPSCYGKDLPWVPLPSFQQGTKNTSLLHPVYQGQTSLKLRGSRLKDFNYDQRDGSYSISVYLYVETQLKLAGGGKGILQSYIVNCGLLRLHLLNSSTSSNNQTGIGGLFKTKICQGYPRGEDDTYY</sequence>
<evidence type="ECO:0008006" key="6">
    <source>
        <dbReference type="Google" id="ProtNLM"/>
    </source>
</evidence>
<keyword evidence="3" id="KW-0812">Transmembrane</keyword>